<dbReference type="GeneID" id="92839913"/>
<dbReference type="SUPFAM" id="SSF143011">
    <property type="entry name" value="RelE-like"/>
    <property type="match status" value="1"/>
</dbReference>
<evidence type="ECO:0000313" key="1">
    <source>
        <dbReference type="EMBL" id="NME98944.1"/>
    </source>
</evidence>
<name>A0A848CNJ0_ANEAE</name>
<comment type="caution">
    <text evidence="1">The sequence shown here is derived from an EMBL/GenBank/DDBJ whole genome shotgun (WGS) entry which is preliminary data.</text>
</comment>
<protein>
    <submittedName>
        <fullName evidence="1">Type II toxin-antitoxin system RelE/ParE family toxin</fullName>
    </submittedName>
</protein>
<proteinExistence type="predicted"/>
<evidence type="ECO:0000313" key="2">
    <source>
        <dbReference type="Proteomes" id="UP000561326"/>
    </source>
</evidence>
<gene>
    <name evidence="1" type="ORF">HF838_11810</name>
</gene>
<dbReference type="InterPro" id="IPR035093">
    <property type="entry name" value="RelE/ParE_toxin_dom_sf"/>
</dbReference>
<organism evidence="1 2">
    <name type="scientific">Aneurinibacillus aneurinilyticus</name>
    <name type="common">Bacillus aneurinolyticus</name>
    <dbReference type="NCBI Taxonomy" id="1391"/>
    <lineage>
        <taxon>Bacteria</taxon>
        <taxon>Bacillati</taxon>
        <taxon>Bacillota</taxon>
        <taxon>Bacilli</taxon>
        <taxon>Bacillales</taxon>
        <taxon>Paenibacillaceae</taxon>
        <taxon>Aneurinibacillus group</taxon>
        <taxon>Aneurinibacillus</taxon>
    </lineage>
</organism>
<accession>A0A848CNJ0</accession>
<dbReference type="EMBL" id="JABAGO010000020">
    <property type="protein sequence ID" value="NME98944.1"/>
    <property type="molecule type" value="Genomic_DNA"/>
</dbReference>
<dbReference type="OrthoDB" id="9801102at2"/>
<reference evidence="1 2" key="1">
    <citation type="submission" date="2020-04" db="EMBL/GenBank/DDBJ databases">
        <authorList>
            <person name="Hitch T.C.A."/>
            <person name="Wylensek D."/>
            <person name="Clavel T."/>
        </authorList>
    </citation>
    <scope>NUCLEOTIDE SEQUENCE [LARGE SCALE GENOMIC DNA]</scope>
    <source>
        <strain evidence="1 2">WB01_D5_05</strain>
    </source>
</reference>
<dbReference type="RefSeq" id="WP_021622466.1">
    <property type="nucleotide sequence ID" value="NZ_CABKST010000175.1"/>
</dbReference>
<dbReference type="Gene3D" id="3.30.2310.20">
    <property type="entry name" value="RelE-like"/>
    <property type="match status" value="1"/>
</dbReference>
<sequence length="90" mass="10291">MPVAVQWDNKAIKDRDALISDKKLTEQQINDAAADVWNWANQQPYDPGRKPHKLKGKLEGYIGFHINGPYVFILLQESTTITIVRVGDYH</sequence>
<dbReference type="Proteomes" id="UP000561326">
    <property type="component" value="Unassembled WGS sequence"/>
</dbReference>
<dbReference type="AlphaFoldDB" id="A0A848CNJ0"/>